<keyword evidence="2" id="KW-1185">Reference proteome</keyword>
<accession>A0A840E7S7</accession>
<dbReference type="EMBL" id="JACIFE010000023">
    <property type="protein sequence ID" value="MBB4077136.1"/>
    <property type="molecule type" value="Genomic_DNA"/>
</dbReference>
<comment type="caution">
    <text evidence="1">The sequence shown here is derived from an EMBL/GenBank/DDBJ whole genome shotgun (WGS) entry which is preliminary data.</text>
</comment>
<gene>
    <name evidence="1" type="ORF">GGR08_001453</name>
</gene>
<sequence length="40" mass="4901">MRFIEETLFLEGNVLVFLNYCQYKKVIKFVRSTLMRDNQI</sequence>
<organism evidence="1 2">
    <name type="scientific">Bartonella fuyuanensis</name>
    <dbReference type="NCBI Taxonomy" id="1460968"/>
    <lineage>
        <taxon>Bacteria</taxon>
        <taxon>Pseudomonadati</taxon>
        <taxon>Pseudomonadota</taxon>
        <taxon>Alphaproteobacteria</taxon>
        <taxon>Hyphomicrobiales</taxon>
        <taxon>Bartonellaceae</taxon>
        <taxon>Bartonella</taxon>
    </lineage>
</organism>
<reference evidence="1 2" key="1">
    <citation type="submission" date="2020-08" db="EMBL/GenBank/DDBJ databases">
        <title>Genomic Encyclopedia of Type Strains, Phase IV (KMG-IV): sequencing the most valuable type-strain genomes for metagenomic binning, comparative biology and taxonomic classification.</title>
        <authorList>
            <person name="Goeker M."/>
        </authorList>
    </citation>
    <scope>NUCLEOTIDE SEQUENCE [LARGE SCALE GENOMIC DNA]</scope>
    <source>
        <strain evidence="1 2">DSM 100694</strain>
    </source>
</reference>
<protein>
    <submittedName>
        <fullName evidence="1">Uncharacterized protein</fullName>
    </submittedName>
</protein>
<dbReference type="Proteomes" id="UP000585970">
    <property type="component" value="Unassembled WGS sequence"/>
</dbReference>
<evidence type="ECO:0000313" key="2">
    <source>
        <dbReference type="Proteomes" id="UP000585970"/>
    </source>
</evidence>
<name>A0A840E7S7_9HYPH</name>
<proteinExistence type="predicted"/>
<evidence type="ECO:0000313" key="1">
    <source>
        <dbReference type="EMBL" id="MBB4077136.1"/>
    </source>
</evidence>
<dbReference type="AlphaFoldDB" id="A0A840E7S7"/>